<dbReference type="RefSeq" id="WP_044238279.1">
    <property type="nucleotide sequence ID" value="NZ_ASRX01000011.1"/>
</dbReference>
<evidence type="ECO:0000313" key="2">
    <source>
        <dbReference type="Proteomes" id="UP000019678"/>
    </source>
</evidence>
<accession>A0A017TEG9</accession>
<dbReference type="Gene3D" id="1.20.120.450">
    <property type="entry name" value="dinb family like domain"/>
    <property type="match status" value="1"/>
</dbReference>
<proteinExistence type="predicted"/>
<dbReference type="Proteomes" id="UP000019678">
    <property type="component" value="Unassembled WGS sequence"/>
</dbReference>
<dbReference type="STRING" id="1192034.CAP_0699"/>
<evidence type="ECO:0008006" key="3">
    <source>
        <dbReference type="Google" id="ProtNLM"/>
    </source>
</evidence>
<dbReference type="AlphaFoldDB" id="A0A017TEG9"/>
<dbReference type="OrthoDB" id="338237at2"/>
<evidence type="ECO:0000313" key="1">
    <source>
        <dbReference type="EMBL" id="EYF07220.1"/>
    </source>
</evidence>
<dbReference type="eggNOG" id="COG3812">
    <property type="taxonomic scope" value="Bacteria"/>
</dbReference>
<dbReference type="EMBL" id="ASRX01000011">
    <property type="protein sequence ID" value="EYF07220.1"/>
    <property type="molecule type" value="Genomic_DNA"/>
</dbReference>
<dbReference type="PANTHER" id="PTHR36922:SF1">
    <property type="entry name" value="DUF1993 DOMAIN-CONTAINING PROTEIN"/>
    <property type="match status" value="1"/>
</dbReference>
<organism evidence="1 2">
    <name type="scientific">Chondromyces apiculatus DSM 436</name>
    <dbReference type="NCBI Taxonomy" id="1192034"/>
    <lineage>
        <taxon>Bacteria</taxon>
        <taxon>Pseudomonadati</taxon>
        <taxon>Myxococcota</taxon>
        <taxon>Polyangia</taxon>
        <taxon>Polyangiales</taxon>
        <taxon>Polyangiaceae</taxon>
        <taxon>Chondromyces</taxon>
    </lineage>
</organism>
<keyword evidence="2" id="KW-1185">Reference proteome</keyword>
<name>A0A017TEG9_9BACT</name>
<dbReference type="InterPro" id="IPR018531">
    <property type="entry name" value="DUF1993"/>
</dbReference>
<dbReference type="InterPro" id="IPR034660">
    <property type="entry name" value="DinB/YfiT-like"/>
</dbReference>
<comment type="caution">
    <text evidence="1">The sequence shown here is derived from an EMBL/GenBank/DDBJ whole genome shotgun (WGS) entry which is preliminary data.</text>
</comment>
<dbReference type="SUPFAM" id="SSF109854">
    <property type="entry name" value="DinB/YfiT-like putative metalloenzymes"/>
    <property type="match status" value="1"/>
</dbReference>
<protein>
    <recommendedName>
        <fullName evidence="3">DUF1993 domain-containing protein</fullName>
    </recommendedName>
</protein>
<sequence>MSLSMHELSIPIFIQGLEGLASVLKKGVAHAESQNIDPAKLTQARLAPDMHPLTRQVQIASDGAKKCVARLADIEAPVFPDTEETFPELLERIQKTIDFLRSVDGSKLEGSETREIKLPFPNGTSLEFTGKNYLLTFATPNFYFHVTTAYDILRNSGVPLTKADFLGASR</sequence>
<dbReference type="Pfam" id="PF09351">
    <property type="entry name" value="DUF1993"/>
    <property type="match status" value="1"/>
</dbReference>
<dbReference type="PANTHER" id="PTHR36922">
    <property type="entry name" value="BLL2446 PROTEIN"/>
    <property type="match status" value="1"/>
</dbReference>
<gene>
    <name evidence="1" type="ORF">CAP_0699</name>
</gene>
<reference evidence="1 2" key="1">
    <citation type="submission" date="2013-05" db="EMBL/GenBank/DDBJ databases">
        <title>Genome assembly of Chondromyces apiculatus DSM 436.</title>
        <authorList>
            <person name="Sharma G."/>
            <person name="Khatri I."/>
            <person name="Kaur C."/>
            <person name="Mayilraj S."/>
            <person name="Subramanian S."/>
        </authorList>
    </citation>
    <scope>NUCLEOTIDE SEQUENCE [LARGE SCALE GENOMIC DNA]</scope>
    <source>
        <strain evidence="1 2">DSM 436</strain>
    </source>
</reference>